<name>A0A8J3FFW1_9ACTN</name>
<evidence type="ECO:0000256" key="1">
    <source>
        <dbReference type="SAM" id="SignalP"/>
    </source>
</evidence>
<feature type="signal peptide" evidence="1">
    <location>
        <begin position="1"/>
        <end position="28"/>
    </location>
</feature>
<feature type="chain" id="PRO_5035218926" description="Lipoprotein" evidence="1">
    <location>
        <begin position="29"/>
        <end position="242"/>
    </location>
</feature>
<evidence type="ECO:0008006" key="4">
    <source>
        <dbReference type="Google" id="ProtNLM"/>
    </source>
</evidence>
<keyword evidence="3" id="KW-1185">Reference proteome</keyword>
<reference evidence="2" key="2">
    <citation type="submission" date="2020-09" db="EMBL/GenBank/DDBJ databases">
        <authorList>
            <person name="Sun Q."/>
            <person name="Ohkuma M."/>
        </authorList>
    </citation>
    <scope>NUCLEOTIDE SEQUENCE</scope>
    <source>
        <strain evidence="2">JCM 3091</strain>
    </source>
</reference>
<protein>
    <recommendedName>
        <fullName evidence="4">Lipoprotein</fullName>
    </recommendedName>
</protein>
<evidence type="ECO:0000313" key="3">
    <source>
        <dbReference type="Proteomes" id="UP000662200"/>
    </source>
</evidence>
<dbReference type="RefSeq" id="WP_189113332.1">
    <property type="nucleotide sequence ID" value="NZ_BMQC01000003.1"/>
</dbReference>
<reference evidence="2" key="1">
    <citation type="journal article" date="2014" name="Int. J. Syst. Evol. Microbiol.">
        <title>Complete genome sequence of Corynebacterium casei LMG S-19264T (=DSM 44701T), isolated from a smear-ripened cheese.</title>
        <authorList>
            <consortium name="US DOE Joint Genome Institute (JGI-PGF)"/>
            <person name="Walter F."/>
            <person name="Albersmeier A."/>
            <person name="Kalinowski J."/>
            <person name="Ruckert C."/>
        </authorList>
    </citation>
    <scope>NUCLEOTIDE SEQUENCE</scope>
    <source>
        <strain evidence="2">JCM 3091</strain>
    </source>
</reference>
<sequence>MTTSLPHRSVGALALALALAGVAPAAPAAPAVPATAAAPDCAARLYVADVQVDGRTVEAAHSMARAVCGVPMNHYRVTWEITGPPGARVIPLRHEVLDADGAPMRLTFRDTDPSGVYRVRGTGLVDEDTGLPRPQADTSFTLHRRAGVALSAVRSGRYVTTRGVARAYSRTAHRFAPWRAATVVLQSRPTVRGTWVTLSTYRTDDAGATPRFRWHAPRYRYFRMVARGTPDIAAAYGAQQRR</sequence>
<organism evidence="2 3">
    <name type="scientific">Pilimelia terevasa</name>
    <dbReference type="NCBI Taxonomy" id="53372"/>
    <lineage>
        <taxon>Bacteria</taxon>
        <taxon>Bacillati</taxon>
        <taxon>Actinomycetota</taxon>
        <taxon>Actinomycetes</taxon>
        <taxon>Micromonosporales</taxon>
        <taxon>Micromonosporaceae</taxon>
        <taxon>Pilimelia</taxon>
    </lineage>
</organism>
<dbReference type="AlphaFoldDB" id="A0A8J3FFW1"/>
<proteinExistence type="predicted"/>
<gene>
    <name evidence="2" type="ORF">GCM10010124_13770</name>
</gene>
<comment type="caution">
    <text evidence="2">The sequence shown here is derived from an EMBL/GenBank/DDBJ whole genome shotgun (WGS) entry which is preliminary data.</text>
</comment>
<dbReference type="EMBL" id="BMQC01000003">
    <property type="protein sequence ID" value="GGK22486.1"/>
    <property type="molecule type" value="Genomic_DNA"/>
</dbReference>
<accession>A0A8J3FFW1</accession>
<keyword evidence="1" id="KW-0732">Signal</keyword>
<evidence type="ECO:0000313" key="2">
    <source>
        <dbReference type="EMBL" id="GGK22486.1"/>
    </source>
</evidence>
<dbReference type="Proteomes" id="UP000662200">
    <property type="component" value="Unassembled WGS sequence"/>
</dbReference>